<sequence>MSGGAGDDTIDSGYLGARSVDGGAGNDRILASAIGNGGFEYSGGTGDDRISAQNTGTISMFGDEGNDTLNFFNGDGTVSGGDGNDLIISNNNDIEMTGGAGTDAFAIKLGSDTDVITDFTPSADTLFVTYNDSYQTAPLASDLSFRQLPEGEANAPAVEVVLDLGDGEEEVMAILLGDYDLADLNTNDVTIVQRAMLEDAFNSTVTSGATAGDDTLTGTGANDIINALAGDDLVEGRDGSDTIHGQEGADTILSGAGDDFISTGNDTIVYDNTVPGPIDRGPEDEAFGGIGDDTIEAGERDAELFGEDGNDVLLGGSAGVQILDGGAVDDTLIAGDADRVVQTPLGGVIENSALIGGDGDDVILLGDEYTATGGEGADTFIATDGASFYPQILDFTREDDVLVIDYPEGTTAPEYEDLRYQTVPRFFRTTFLGAHLNVGVENDDGDIEWLARIDNLGGSSPAGMNPFTYPAGTQLLLPENVVFATPSEIEAMLGQGPANAT</sequence>
<dbReference type="EMBL" id="MLCB01000173">
    <property type="protein sequence ID" value="OJI92607.1"/>
    <property type="molecule type" value="Genomic_DNA"/>
</dbReference>
<dbReference type="PANTHER" id="PTHR38340:SF1">
    <property type="entry name" value="S-LAYER PROTEIN"/>
    <property type="match status" value="1"/>
</dbReference>
<evidence type="ECO:0000313" key="3">
    <source>
        <dbReference type="EMBL" id="OJI92607.1"/>
    </source>
</evidence>
<proteinExistence type="predicted"/>
<keyword evidence="2" id="KW-0964">Secreted</keyword>
<comment type="subcellular location">
    <subcellularLocation>
        <location evidence="1">Secreted</location>
    </subcellularLocation>
</comment>
<name>A0A1L9NTM6_9RHOB</name>
<dbReference type="InterPro" id="IPR001343">
    <property type="entry name" value="Hemolysn_Ca-bd"/>
</dbReference>
<dbReference type="Gene3D" id="2.150.10.10">
    <property type="entry name" value="Serralysin-like metalloprotease, C-terminal"/>
    <property type="match status" value="2"/>
</dbReference>
<dbReference type="PRINTS" id="PR00313">
    <property type="entry name" value="CABNDNGRPT"/>
</dbReference>
<keyword evidence="3" id="KW-0413">Isomerase</keyword>
<protein>
    <submittedName>
        <fullName evidence="3">Poly(Beta-D-mannuronate) C5 epimerase 5</fullName>
        <ecNumber evidence="3">5.1.3.-</ecNumber>
    </submittedName>
</protein>
<accession>A0A1L9NTM6</accession>
<dbReference type="SUPFAM" id="SSF51120">
    <property type="entry name" value="beta-Roll"/>
    <property type="match status" value="3"/>
</dbReference>
<reference evidence="3 4" key="1">
    <citation type="submission" date="2016-10" db="EMBL/GenBank/DDBJ databases">
        <title>Genome sequence of Planktotalea frisia SH6-1.</title>
        <authorList>
            <person name="Poehlein A."/>
            <person name="Bakenhus I."/>
            <person name="Voget S."/>
            <person name="Brinkhoff T."/>
            <person name="Simon M."/>
        </authorList>
    </citation>
    <scope>NUCLEOTIDE SEQUENCE [LARGE SCALE GENOMIC DNA]</scope>
    <source>
        <strain evidence="3 4">SH6-1</strain>
    </source>
</reference>
<keyword evidence="4" id="KW-1185">Reference proteome</keyword>
<dbReference type="Proteomes" id="UP000184514">
    <property type="component" value="Unassembled WGS sequence"/>
</dbReference>
<evidence type="ECO:0000313" key="4">
    <source>
        <dbReference type="Proteomes" id="UP000184514"/>
    </source>
</evidence>
<evidence type="ECO:0000256" key="1">
    <source>
        <dbReference type="ARBA" id="ARBA00004613"/>
    </source>
</evidence>
<dbReference type="STRING" id="696762.PFRI_31970"/>
<dbReference type="AlphaFoldDB" id="A0A1L9NTM6"/>
<dbReference type="Gene3D" id="2.160.20.160">
    <property type="match status" value="1"/>
</dbReference>
<dbReference type="InterPro" id="IPR011049">
    <property type="entry name" value="Serralysin-like_metalloprot_C"/>
</dbReference>
<dbReference type="GO" id="GO:0016853">
    <property type="term" value="F:isomerase activity"/>
    <property type="evidence" value="ECO:0007669"/>
    <property type="project" value="UniProtKB-KW"/>
</dbReference>
<gene>
    <name evidence="3" type="primary">algE5</name>
    <name evidence="3" type="ORF">PFRI_31970</name>
</gene>
<comment type="caution">
    <text evidence="3">The sequence shown here is derived from an EMBL/GenBank/DDBJ whole genome shotgun (WGS) entry which is preliminary data.</text>
</comment>
<dbReference type="PANTHER" id="PTHR38340">
    <property type="entry name" value="S-LAYER PROTEIN"/>
    <property type="match status" value="1"/>
</dbReference>
<dbReference type="Pfam" id="PF00353">
    <property type="entry name" value="HemolysinCabind"/>
    <property type="match status" value="5"/>
</dbReference>
<organism evidence="3 4">
    <name type="scientific">Planktotalea frisia</name>
    <dbReference type="NCBI Taxonomy" id="696762"/>
    <lineage>
        <taxon>Bacteria</taxon>
        <taxon>Pseudomonadati</taxon>
        <taxon>Pseudomonadota</taxon>
        <taxon>Alphaproteobacteria</taxon>
        <taxon>Rhodobacterales</taxon>
        <taxon>Paracoccaceae</taxon>
        <taxon>Planktotalea</taxon>
    </lineage>
</organism>
<dbReference type="EC" id="5.1.3.-" evidence="3"/>
<evidence type="ECO:0000256" key="2">
    <source>
        <dbReference type="ARBA" id="ARBA00022525"/>
    </source>
</evidence>
<dbReference type="OrthoDB" id="8479154at2"/>
<dbReference type="GO" id="GO:0005576">
    <property type="term" value="C:extracellular region"/>
    <property type="evidence" value="ECO:0007669"/>
    <property type="project" value="UniProtKB-SubCell"/>
</dbReference>
<dbReference type="InterPro" id="IPR050557">
    <property type="entry name" value="RTX_toxin/Mannuronan_C5-epim"/>
</dbReference>
<dbReference type="GO" id="GO:0005509">
    <property type="term" value="F:calcium ion binding"/>
    <property type="evidence" value="ECO:0007669"/>
    <property type="project" value="InterPro"/>
</dbReference>